<organism evidence="1 2">
    <name type="scientific">Lentzea alba</name>
    <dbReference type="NCBI Taxonomy" id="2714351"/>
    <lineage>
        <taxon>Bacteria</taxon>
        <taxon>Bacillati</taxon>
        <taxon>Actinomycetota</taxon>
        <taxon>Actinomycetes</taxon>
        <taxon>Pseudonocardiales</taxon>
        <taxon>Pseudonocardiaceae</taxon>
        <taxon>Lentzea</taxon>
    </lineage>
</organism>
<protein>
    <submittedName>
        <fullName evidence="1">Uncharacterized protein</fullName>
    </submittedName>
</protein>
<evidence type="ECO:0000313" key="2">
    <source>
        <dbReference type="Proteomes" id="UP000481360"/>
    </source>
</evidence>
<evidence type="ECO:0000313" key="1">
    <source>
        <dbReference type="EMBL" id="NGY64943.1"/>
    </source>
</evidence>
<dbReference type="RefSeq" id="WP_166053745.1">
    <property type="nucleotide sequence ID" value="NZ_JAAMPJ010000014.1"/>
</dbReference>
<name>A0A7C9RYZ6_9PSEU</name>
<dbReference type="Proteomes" id="UP000481360">
    <property type="component" value="Unassembled WGS sequence"/>
</dbReference>
<accession>A0A7C9RYZ6</accession>
<dbReference type="AlphaFoldDB" id="A0A7C9RYZ6"/>
<proteinExistence type="predicted"/>
<gene>
    <name evidence="1" type="ORF">G7043_39120</name>
</gene>
<keyword evidence="2" id="KW-1185">Reference proteome</keyword>
<dbReference type="EMBL" id="JAAMPJ010000014">
    <property type="protein sequence ID" value="NGY64943.1"/>
    <property type="molecule type" value="Genomic_DNA"/>
</dbReference>
<comment type="caution">
    <text evidence="1">The sequence shown here is derived from an EMBL/GenBank/DDBJ whole genome shotgun (WGS) entry which is preliminary data.</text>
</comment>
<reference evidence="1 2" key="1">
    <citation type="submission" date="2020-03" db="EMBL/GenBank/DDBJ databases">
        <title>Isolation and identification of active actinomycetes.</title>
        <authorList>
            <person name="Sun X."/>
        </authorList>
    </citation>
    <scope>NUCLEOTIDE SEQUENCE [LARGE SCALE GENOMIC DNA]</scope>
    <source>
        <strain evidence="1 2">NEAU-D13</strain>
    </source>
</reference>
<sequence length="91" mass="10184">MGNEMSGHASVVIQVRELHGDLVLHLTGSASPRFRSGKFPYVARLAELHWTSGGRSGVLEISNQGGPFLSRPGDGRSRYERDFRTRQWCRT</sequence>